<organism evidence="1 2">
    <name type="scientific">Actinoallomurus liliacearum</name>
    <dbReference type="NCBI Taxonomy" id="1080073"/>
    <lineage>
        <taxon>Bacteria</taxon>
        <taxon>Bacillati</taxon>
        <taxon>Actinomycetota</taxon>
        <taxon>Actinomycetes</taxon>
        <taxon>Streptosporangiales</taxon>
        <taxon>Thermomonosporaceae</taxon>
        <taxon>Actinoallomurus</taxon>
    </lineage>
</organism>
<dbReference type="EMBL" id="BAABHJ010000011">
    <property type="protein sequence ID" value="GAA4610149.1"/>
    <property type="molecule type" value="Genomic_DNA"/>
</dbReference>
<evidence type="ECO:0000313" key="1">
    <source>
        <dbReference type="EMBL" id="GAA4610149.1"/>
    </source>
</evidence>
<comment type="caution">
    <text evidence="1">The sequence shown here is derived from an EMBL/GenBank/DDBJ whole genome shotgun (WGS) entry which is preliminary data.</text>
</comment>
<reference evidence="2" key="1">
    <citation type="journal article" date="2019" name="Int. J. Syst. Evol. Microbiol.">
        <title>The Global Catalogue of Microorganisms (GCM) 10K type strain sequencing project: providing services to taxonomists for standard genome sequencing and annotation.</title>
        <authorList>
            <consortium name="The Broad Institute Genomics Platform"/>
            <consortium name="The Broad Institute Genome Sequencing Center for Infectious Disease"/>
            <person name="Wu L."/>
            <person name="Ma J."/>
        </authorList>
    </citation>
    <scope>NUCLEOTIDE SEQUENCE [LARGE SCALE GENOMIC DNA]</scope>
    <source>
        <strain evidence="2">JCM 17938</strain>
    </source>
</reference>
<sequence length="125" mass="13728">MLGRHELLLHPLEVQSEAFVQRHAHDRIVQARSSIPRLTIIKVLISCGPYRTDWRPTVALLEDPATLPAFVASTRSRAVSAGPAPHQCDAATGGLRTLLDRPAALRRIGRLAADRLARDLTGDLR</sequence>
<evidence type="ECO:0000313" key="2">
    <source>
        <dbReference type="Proteomes" id="UP001500212"/>
    </source>
</evidence>
<proteinExistence type="predicted"/>
<evidence type="ECO:0008006" key="3">
    <source>
        <dbReference type="Google" id="ProtNLM"/>
    </source>
</evidence>
<protein>
    <recommendedName>
        <fullName evidence="3">DUF5753 domain-containing protein</fullName>
    </recommendedName>
</protein>
<gene>
    <name evidence="1" type="ORF">GCM10023195_41470</name>
</gene>
<keyword evidence="2" id="KW-1185">Reference proteome</keyword>
<name>A0ABP8TQ40_9ACTN</name>
<dbReference type="Proteomes" id="UP001500212">
    <property type="component" value="Unassembled WGS sequence"/>
</dbReference>
<accession>A0ABP8TQ40</accession>